<accession>A0A2W4TB22</accession>
<protein>
    <recommendedName>
        <fullName evidence="5">OmpA-like domain-containing protein</fullName>
    </recommendedName>
</protein>
<dbReference type="PANTHER" id="PTHR30329">
    <property type="entry name" value="STATOR ELEMENT OF FLAGELLAR MOTOR COMPLEX"/>
    <property type="match status" value="1"/>
</dbReference>
<dbReference type="PANTHER" id="PTHR30329:SF21">
    <property type="entry name" value="LIPOPROTEIN YIAD-RELATED"/>
    <property type="match status" value="1"/>
</dbReference>
<gene>
    <name evidence="6" type="ORF">DM484_07555</name>
</gene>
<dbReference type="SUPFAM" id="SSF103088">
    <property type="entry name" value="OmpA-like"/>
    <property type="match status" value="1"/>
</dbReference>
<dbReference type="PROSITE" id="PS51123">
    <property type="entry name" value="OMPA_2"/>
    <property type="match status" value="1"/>
</dbReference>
<dbReference type="InterPro" id="IPR006664">
    <property type="entry name" value="OMP_bac"/>
</dbReference>
<dbReference type="InterPro" id="IPR050330">
    <property type="entry name" value="Bact_OuterMem_StrucFunc"/>
</dbReference>
<evidence type="ECO:0000256" key="1">
    <source>
        <dbReference type="ARBA" id="ARBA00004442"/>
    </source>
</evidence>
<dbReference type="InterPro" id="IPR006665">
    <property type="entry name" value="OmpA-like"/>
</dbReference>
<reference evidence="6 7" key="1">
    <citation type="journal article" date="2018" name="Aquat. Microb. Ecol.">
        <title>Gammaproteobacterial methanotrophs dominate.</title>
        <authorList>
            <person name="Rissanen A.J."/>
            <person name="Saarenheimo J."/>
            <person name="Tiirola M."/>
            <person name="Peura S."/>
            <person name="Aalto S.L."/>
            <person name="Karvinen A."/>
            <person name="Nykanen H."/>
        </authorList>
    </citation>
    <scope>NUCLEOTIDE SEQUENCE [LARGE SCALE GENOMIC DNA]</scope>
    <source>
        <strain evidence="6">AMbin10</strain>
    </source>
</reference>
<dbReference type="PRINTS" id="PR01021">
    <property type="entry name" value="OMPADOMAIN"/>
</dbReference>
<feature type="domain" description="OmpA-like" evidence="5">
    <location>
        <begin position="237"/>
        <end position="355"/>
    </location>
</feature>
<dbReference type="InterPro" id="IPR036737">
    <property type="entry name" value="OmpA-like_sf"/>
</dbReference>
<name>A0A2W4TB22_9GAMM</name>
<sequence>MKSFVEEYTMIIVSKLKADVTVQPPFPFPRNAVILTAIPAGRMPALPGKAAPTWLNLIALAMACLPSAAVLAAADCQTLDSRFQQQVTASQMDAAEASLRQMGLGCPERIVQEDESYFTDTLASQAEALAKGGKLDAAEALLKRAKSNSWMVSSMRGYIASLRKPTDWGEVAQHYNYALELLTDPNDAALKQLPDLAATQKRLLALATDAQLLYGRPAPAPRDGQPHGILLAAARGIGIDHSKIMLPVHFDTNLASLNEDGKLSADTLAEFLLQQKPTSITLTGHADPRGKDIDNQVLSGQRAQTLAEYLRHKGVTAKITTDGKGESEPPTISDLNPPKELLWQRWRRVELSLDN</sequence>
<organism evidence="6 7">
    <name type="scientific">Candidatus Methylumidiphilus alinenensis</name>
    <dbReference type="NCBI Taxonomy" id="2202197"/>
    <lineage>
        <taxon>Bacteria</taxon>
        <taxon>Pseudomonadati</taxon>
        <taxon>Pseudomonadota</taxon>
        <taxon>Gammaproteobacteria</taxon>
        <taxon>Methylococcales</taxon>
        <taxon>Candidatus Methylumidiphilus</taxon>
    </lineage>
</organism>
<evidence type="ECO:0000313" key="7">
    <source>
        <dbReference type="Proteomes" id="UP000249396"/>
    </source>
</evidence>
<dbReference type="GO" id="GO:0009279">
    <property type="term" value="C:cell outer membrane"/>
    <property type="evidence" value="ECO:0007669"/>
    <property type="project" value="UniProtKB-SubCell"/>
</dbReference>
<dbReference type="CDD" id="cd07185">
    <property type="entry name" value="OmpA_C-like"/>
    <property type="match status" value="1"/>
</dbReference>
<dbReference type="Proteomes" id="UP000249396">
    <property type="component" value="Unassembled WGS sequence"/>
</dbReference>
<keyword evidence="2 4" id="KW-0472">Membrane</keyword>
<dbReference type="AlphaFoldDB" id="A0A2W4TB22"/>
<comment type="caution">
    <text evidence="6">The sequence shown here is derived from an EMBL/GenBank/DDBJ whole genome shotgun (WGS) entry which is preliminary data.</text>
</comment>
<evidence type="ECO:0000256" key="3">
    <source>
        <dbReference type="ARBA" id="ARBA00023237"/>
    </source>
</evidence>
<evidence type="ECO:0000256" key="4">
    <source>
        <dbReference type="PROSITE-ProRule" id="PRU00473"/>
    </source>
</evidence>
<keyword evidence="3" id="KW-0998">Cell outer membrane</keyword>
<proteinExistence type="predicted"/>
<dbReference type="Pfam" id="PF00691">
    <property type="entry name" value="OmpA"/>
    <property type="match status" value="1"/>
</dbReference>
<evidence type="ECO:0000313" key="6">
    <source>
        <dbReference type="EMBL" id="PZN81804.1"/>
    </source>
</evidence>
<evidence type="ECO:0000256" key="2">
    <source>
        <dbReference type="ARBA" id="ARBA00023136"/>
    </source>
</evidence>
<dbReference type="EMBL" id="QJPH01000253">
    <property type="protein sequence ID" value="PZN81804.1"/>
    <property type="molecule type" value="Genomic_DNA"/>
</dbReference>
<evidence type="ECO:0000259" key="5">
    <source>
        <dbReference type="PROSITE" id="PS51123"/>
    </source>
</evidence>
<dbReference type="Gene3D" id="3.30.1330.60">
    <property type="entry name" value="OmpA-like domain"/>
    <property type="match status" value="1"/>
</dbReference>
<comment type="subcellular location">
    <subcellularLocation>
        <location evidence="1">Cell outer membrane</location>
    </subcellularLocation>
</comment>